<proteinExistence type="predicted"/>
<organism evidence="1 2">
    <name type="scientific">Crossiella cryophila</name>
    <dbReference type="NCBI Taxonomy" id="43355"/>
    <lineage>
        <taxon>Bacteria</taxon>
        <taxon>Bacillati</taxon>
        <taxon>Actinomycetota</taxon>
        <taxon>Actinomycetes</taxon>
        <taxon>Pseudonocardiales</taxon>
        <taxon>Pseudonocardiaceae</taxon>
        <taxon>Crossiella</taxon>
    </lineage>
</organism>
<dbReference type="Proteomes" id="UP000533598">
    <property type="component" value="Unassembled WGS sequence"/>
</dbReference>
<dbReference type="RefSeq" id="WP_185008715.1">
    <property type="nucleotide sequence ID" value="NZ_BAAAUI010000084.1"/>
</dbReference>
<sequence length="200" mass="21579">MSLLLLGLGAAACGGERDLGSLSSLSVTPSVSPSATVAQDKYVAMFPNCQELARKVPNLPPLRYNKDVSAGGYRGVSCEFATPPTGSSVSVELTSWQSVPNDPRLPPEVISGQRAARDRFTNDTDLVNDGAAQDLRLGEQVKWQRPSNNDSCYLTILDGNAVLRFRYSILGGTRLDPKSEQCRGPLRELAKSLYDAVQPH</sequence>
<accession>A0A7W7CL67</accession>
<gene>
    <name evidence="1" type="ORF">HNR67_007959</name>
</gene>
<evidence type="ECO:0000313" key="1">
    <source>
        <dbReference type="EMBL" id="MBB4681841.1"/>
    </source>
</evidence>
<name>A0A7W7CL67_9PSEU</name>
<dbReference type="EMBL" id="JACHMH010000001">
    <property type="protein sequence ID" value="MBB4681841.1"/>
    <property type="molecule type" value="Genomic_DNA"/>
</dbReference>
<evidence type="ECO:0008006" key="3">
    <source>
        <dbReference type="Google" id="ProtNLM"/>
    </source>
</evidence>
<reference evidence="1 2" key="1">
    <citation type="submission" date="2020-08" db="EMBL/GenBank/DDBJ databases">
        <title>Sequencing the genomes of 1000 actinobacteria strains.</title>
        <authorList>
            <person name="Klenk H.-P."/>
        </authorList>
    </citation>
    <scope>NUCLEOTIDE SEQUENCE [LARGE SCALE GENOMIC DNA]</scope>
    <source>
        <strain evidence="1 2">DSM 44230</strain>
    </source>
</reference>
<keyword evidence="2" id="KW-1185">Reference proteome</keyword>
<protein>
    <recommendedName>
        <fullName evidence="3">DUF3558 domain-containing protein</fullName>
    </recommendedName>
</protein>
<evidence type="ECO:0000313" key="2">
    <source>
        <dbReference type="Proteomes" id="UP000533598"/>
    </source>
</evidence>
<dbReference type="AlphaFoldDB" id="A0A7W7CL67"/>
<comment type="caution">
    <text evidence="1">The sequence shown here is derived from an EMBL/GenBank/DDBJ whole genome shotgun (WGS) entry which is preliminary data.</text>
</comment>